<dbReference type="Pfam" id="PF01593">
    <property type="entry name" value="Amino_oxidase"/>
    <property type="match status" value="1"/>
</dbReference>
<comment type="subcellular location">
    <subcellularLocation>
        <location evidence="12">Cytoplasm</location>
    </subcellularLocation>
</comment>
<comment type="similarity">
    <text evidence="5 12">Belongs to the protoporphyrinogen/coproporphyrinogen oxidase family. Coproporphyrinogen III oxidase subfamily.</text>
</comment>
<dbReference type="KEGG" id="cans:GP473_04955"/>
<evidence type="ECO:0000313" key="13">
    <source>
        <dbReference type="EMBL" id="QNH96092.1"/>
    </source>
</evidence>
<proteinExistence type="inferred from homology"/>
<sequence length="476" mass="50101">MTPQFSGDDRPVKIAVIGGGIAGVSAAWKLRKLLGERANILIAEAYDRIGGKLKTVNFAYGPVDMGAEAFMGMRQDFVEIIKDVGLESELRTPSGLPSGLFIDGQLVDIPRATIMGIPADGSTVEHIVGSKAAQRINAERDGVPMTWAPGQDASVGQLVEARLGSAVVHRLVSPMLGGVYSSSAYDLGVRATLPQLASELDRRGADGGGFFLTDVVSDLLAERQQRSASGGGSPAPTFYSLACGYRGVVNALAQQADAEVLYNTGVEAIGRSSKGWYIEPIGDVDAVVIATPAPTASVLLQDMAVKASEALSSIELASSVVVGMRFASDVGIPQRSGVLLGSDAPTEAKAFTFSSRKWPHLAERGGAFVRASFGTLREPWYVEADDLALLAYAIDDLQTLTGERKKPEEFFVQRWWGGIPCYGPGYQDIVNAAYEEVRDIKGLALAGSMLNGVGVPSAAATGIAAAEEIVSEMGWG</sequence>
<dbReference type="UniPathway" id="UPA00252"/>
<keyword evidence="11 12" id="KW-0350">Heme biosynthesis</keyword>
<evidence type="ECO:0000256" key="12">
    <source>
        <dbReference type="RuleBase" id="RU364052"/>
    </source>
</evidence>
<dbReference type="EC" id="1.3.3.15" evidence="6 12"/>
<dbReference type="RefSeq" id="WP_185769840.1">
    <property type="nucleotide sequence ID" value="NZ_CP046883.1"/>
</dbReference>
<keyword evidence="8 12" id="KW-0285">Flavoprotein</keyword>
<evidence type="ECO:0000256" key="4">
    <source>
        <dbReference type="ARBA" id="ARBA00004744"/>
    </source>
</evidence>
<keyword evidence="9 12" id="KW-0274">FAD</keyword>
<dbReference type="InterPro" id="IPR036188">
    <property type="entry name" value="FAD/NAD-bd_sf"/>
</dbReference>
<dbReference type="NCBIfam" id="TIGR00562">
    <property type="entry name" value="proto_IX_ox"/>
    <property type="match status" value="1"/>
</dbReference>
<evidence type="ECO:0000256" key="10">
    <source>
        <dbReference type="ARBA" id="ARBA00023002"/>
    </source>
</evidence>
<comment type="function">
    <text evidence="3 12">Involved in coproporphyrin-dependent heme b biosynthesis. Catalyzes the oxidation of coproporphyrinogen III to coproporphyrin III.</text>
</comment>
<evidence type="ECO:0000256" key="2">
    <source>
        <dbReference type="ARBA" id="ARBA00001974"/>
    </source>
</evidence>
<dbReference type="AlphaFoldDB" id="A0A7G7YNM2"/>
<evidence type="ECO:0000256" key="8">
    <source>
        <dbReference type="ARBA" id="ARBA00022630"/>
    </source>
</evidence>
<evidence type="ECO:0000256" key="6">
    <source>
        <dbReference type="ARBA" id="ARBA00012402"/>
    </source>
</evidence>
<comment type="pathway">
    <text evidence="4 12">Porphyrin-containing compound metabolism; protoheme biosynthesis.</text>
</comment>
<dbReference type="GO" id="GO:0006783">
    <property type="term" value="P:heme biosynthetic process"/>
    <property type="evidence" value="ECO:0007669"/>
    <property type="project" value="UniProtKB-UniRule"/>
</dbReference>
<organism evidence="13 14">
    <name type="scientific">Corynebacterium anserum</name>
    <dbReference type="NCBI Taxonomy" id="2684406"/>
    <lineage>
        <taxon>Bacteria</taxon>
        <taxon>Bacillati</taxon>
        <taxon>Actinomycetota</taxon>
        <taxon>Actinomycetes</taxon>
        <taxon>Mycobacteriales</taxon>
        <taxon>Corynebacteriaceae</taxon>
        <taxon>Corynebacterium</taxon>
    </lineage>
</organism>
<evidence type="ECO:0000256" key="1">
    <source>
        <dbReference type="ARBA" id="ARBA00001755"/>
    </source>
</evidence>
<dbReference type="Gene3D" id="1.10.3110.10">
    <property type="entry name" value="protoporphyrinogen ix oxidase, domain 3"/>
    <property type="match status" value="1"/>
</dbReference>
<dbReference type="PANTHER" id="PTHR42923:SF3">
    <property type="entry name" value="PROTOPORPHYRINOGEN OXIDASE"/>
    <property type="match status" value="1"/>
</dbReference>
<keyword evidence="14" id="KW-1185">Reference proteome</keyword>
<evidence type="ECO:0000256" key="3">
    <source>
        <dbReference type="ARBA" id="ARBA00002185"/>
    </source>
</evidence>
<dbReference type="GO" id="GO:0004729">
    <property type="term" value="F:oxygen-dependent protoporphyrinogen oxidase activity"/>
    <property type="evidence" value="ECO:0007669"/>
    <property type="project" value="UniProtKB-UniRule"/>
</dbReference>
<evidence type="ECO:0000256" key="11">
    <source>
        <dbReference type="ARBA" id="ARBA00023133"/>
    </source>
</evidence>
<dbReference type="InterPro" id="IPR004572">
    <property type="entry name" value="Protoporphyrinogen_oxidase"/>
</dbReference>
<evidence type="ECO:0000256" key="9">
    <source>
        <dbReference type="ARBA" id="ARBA00022827"/>
    </source>
</evidence>
<dbReference type="InterPro" id="IPR002937">
    <property type="entry name" value="Amino_oxidase"/>
</dbReference>
<dbReference type="SUPFAM" id="SSF54373">
    <property type="entry name" value="FAD-linked reductases, C-terminal domain"/>
    <property type="match status" value="1"/>
</dbReference>
<evidence type="ECO:0000256" key="7">
    <source>
        <dbReference type="ARBA" id="ARBA00019046"/>
    </source>
</evidence>
<dbReference type="PANTHER" id="PTHR42923">
    <property type="entry name" value="PROTOPORPHYRINOGEN OXIDASE"/>
    <property type="match status" value="1"/>
</dbReference>
<evidence type="ECO:0000313" key="14">
    <source>
        <dbReference type="Proteomes" id="UP000515275"/>
    </source>
</evidence>
<gene>
    <name evidence="13" type="primary">hemG</name>
    <name evidence="13" type="ORF">GP473_04955</name>
</gene>
<dbReference type="Gene3D" id="3.50.50.60">
    <property type="entry name" value="FAD/NAD(P)-binding domain"/>
    <property type="match status" value="1"/>
</dbReference>
<dbReference type="SUPFAM" id="SSF51905">
    <property type="entry name" value="FAD/NAD(P)-binding domain"/>
    <property type="match status" value="1"/>
</dbReference>
<reference evidence="13 14" key="1">
    <citation type="submission" date="2019-12" db="EMBL/GenBank/DDBJ databases">
        <title>Corynebacterium sp. nov., isolated from feces of the Anser Albifrons in China.</title>
        <authorList>
            <person name="Liu Q."/>
        </authorList>
    </citation>
    <scope>NUCLEOTIDE SEQUENCE [LARGE SCALE GENOMIC DNA]</scope>
    <source>
        <strain evidence="13 14">23H37-10</strain>
    </source>
</reference>
<dbReference type="GO" id="GO:0005737">
    <property type="term" value="C:cytoplasm"/>
    <property type="evidence" value="ECO:0007669"/>
    <property type="project" value="UniProtKB-SubCell"/>
</dbReference>
<evidence type="ECO:0000256" key="5">
    <source>
        <dbReference type="ARBA" id="ARBA00008310"/>
    </source>
</evidence>
<keyword evidence="10 12" id="KW-0560">Oxidoreductase</keyword>
<comment type="catalytic activity">
    <reaction evidence="1">
        <text>coproporphyrinogen III + 3 O2 = coproporphyrin III + 3 H2O2</text>
        <dbReference type="Rhea" id="RHEA:43436"/>
        <dbReference type="ChEBI" id="CHEBI:15379"/>
        <dbReference type="ChEBI" id="CHEBI:16240"/>
        <dbReference type="ChEBI" id="CHEBI:57309"/>
        <dbReference type="ChEBI" id="CHEBI:131725"/>
        <dbReference type="EC" id="1.3.3.15"/>
    </reaction>
    <physiologicalReaction direction="left-to-right" evidence="1">
        <dbReference type="Rhea" id="RHEA:43437"/>
    </physiologicalReaction>
</comment>
<dbReference type="EMBL" id="CP046883">
    <property type="protein sequence ID" value="QNH96092.1"/>
    <property type="molecule type" value="Genomic_DNA"/>
</dbReference>
<keyword evidence="12" id="KW-0963">Cytoplasm</keyword>
<comment type="cofactor">
    <cofactor evidence="2 12">
        <name>FAD</name>
        <dbReference type="ChEBI" id="CHEBI:57692"/>
    </cofactor>
</comment>
<protein>
    <recommendedName>
        <fullName evidence="7 12">Coproporphyrinogen III oxidase</fullName>
        <ecNumber evidence="6 12">1.3.3.15</ecNumber>
    </recommendedName>
</protein>
<accession>A0A7G7YNM2</accession>
<dbReference type="Proteomes" id="UP000515275">
    <property type="component" value="Chromosome"/>
</dbReference>
<name>A0A7G7YNM2_9CORY</name>
<dbReference type="Gene3D" id="3.90.660.20">
    <property type="entry name" value="Protoporphyrinogen oxidase, mitochondrial, domain 2"/>
    <property type="match status" value="1"/>
</dbReference>
<dbReference type="InterPro" id="IPR050464">
    <property type="entry name" value="Zeta_carotene_desat/Oxidored"/>
</dbReference>